<comment type="caution">
    <text evidence="1">The sequence shown here is derived from an EMBL/GenBank/DDBJ whole genome shotgun (WGS) entry which is preliminary data.</text>
</comment>
<sequence>MPFDGNEFVLRYLPDSAPLALVDVVGHLAQQFPALRAELEGPGRNGAWWIELAAEGLSPAIEWHEARGFALYGPGPTLPEEPNAVVAQPLEAAERLGRLMRHWGGTGLQHA</sequence>
<proteinExistence type="predicted"/>
<reference evidence="1 2" key="1">
    <citation type="journal article" date="2013" name="Int. J. Syst. Evol. Microbiol.">
        <title>Roseomonas aerophila sp. nov., isolated from air.</title>
        <authorList>
            <person name="Kim S.J."/>
            <person name="Weon H.Y."/>
            <person name="Ahn J.H."/>
            <person name="Hong S.B."/>
            <person name="Seok S.J."/>
            <person name="Whang K.S."/>
            <person name="Kwon S.W."/>
        </authorList>
    </citation>
    <scope>NUCLEOTIDE SEQUENCE [LARGE SCALE GENOMIC DNA]</scope>
    <source>
        <strain evidence="1 2">NBRC 108923</strain>
    </source>
</reference>
<dbReference type="EMBL" id="JACTVA010000018">
    <property type="protein sequence ID" value="MBC9207477.1"/>
    <property type="molecule type" value="Genomic_DNA"/>
</dbReference>
<accession>A0ABR7RMZ8</accession>
<evidence type="ECO:0000313" key="2">
    <source>
        <dbReference type="Proteomes" id="UP000626026"/>
    </source>
</evidence>
<name>A0ABR7RMZ8_9PROT</name>
<gene>
    <name evidence="1" type="ORF">IBL26_11585</name>
</gene>
<organism evidence="1 2">
    <name type="scientific">Teichococcus aerophilus</name>
    <dbReference type="NCBI Taxonomy" id="1224513"/>
    <lineage>
        <taxon>Bacteria</taxon>
        <taxon>Pseudomonadati</taxon>
        <taxon>Pseudomonadota</taxon>
        <taxon>Alphaproteobacteria</taxon>
        <taxon>Acetobacterales</taxon>
        <taxon>Roseomonadaceae</taxon>
        <taxon>Roseomonas</taxon>
    </lineage>
</organism>
<evidence type="ECO:0000313" key="1">
    <source>
        <dbReference type="EMBL" id="MBC9207477.1"/>
    </source>
</evidence>
<dbReference type="Proteomes" id="UP000626026">
    <property type="component" value="Unassembled WGS sequence"/>
</dbReference>
<dbReference type="RefSeq" id="WP_187784645.1">
    <property type="nucleotide sequence ID" value="NZ_JACTVA010000018.1"/>
</dbReference>
<protein>
    <submittedName>
        <fullName evidence="1">Uncharacterized protein</fullName>
    </submittedName>
</protein>
<keyword evidence="2" id="KW-1185">Reference proteome</keyword>